<accession>A0A0S7YHA8</accession>
<sequence>MKLLRCVGAILIFLGTNYLSAQIVIDWTEIPHTIGTTWTKNLKHDATVALGSPGGPQTWYFTAQPMGTENCHNVIVPKASTPFPDSFPNSNLVYSSFEDVDTSYLYMELTPNFLSTQGLCDTEIVMQYFAYDSIPLPVHYEDSHNYHYGYEMTEGDITVKTEWYGHSVVDAYGTVTIPYGTYPCLRECSFDTCAMTTFYLGTPIFGDTITHISYTFIAEHYSGVVCVFSHADETNPNYTDAEVLERITNFSPGIEEYNTTPKNTFTCYPNPFSDYVELNYTLAQPSDCEVTIYDINGRLVKTLMSGQQQLGSYSVHWNGKNEAGNSLPNGVYLYRLKIDNTVSIGKVLLIK</sequence>
<dbReference type="Gene3D" id="2.60.40.4070">
    <property type="match status" value="1"/>
</dbReference>
<dbReference type="InterPro" id="IPR026444">
    <property type="entry name" value="Secre_tail"/>
</dbReference>
<dbReference type="Proteomes" id="UP000051012">
    <property type="component" value="Unassembled WGS sequence"/>
</dbReference>
<dbReference type="AlphaFoldDB" id="A0A0S7YHA8"/>
<dbReference type="InterPro" id="IPR025965">
    <property type="entry name" value="FlgD/Vpr_Ig-like"/>
</dbReference>
<feature type="chain" id="PRO_5006640623" description="FlgD/Vpr Ig-like domain-containing protein" evidence="1">
    <location>
        <begin position="22"/>
        <end position="351"/>
    </location>
</feature>
<gene>
    <name evidence="3" type="ORF">AMJ52_02760</name>
</gene>
<dbReference type="EMBL" id="LJNI01000023">
    <property type="protein sequence ID" value="KPJ73903.1"/>
    <property type="molecule type" value="Genomic_DNA"/>
</dbReference>
<organism evidence="3 4">
    <name type="scientific">candidate division TA06 bacterium DG_78</name>
    <dbReference type="NCBI Taxonomy" id="1703772"/>
    <lineage>
        <taxon>Bacteria</taxon>
        <taxon>Bacteria division TA06</taxon>
    </lineage>
</organism>
<proteinExistence type="predicted"/>
<evidence type="ECO:0000259" key="2">
    <source>
        <dbReference type="Pfam" id="PF13860"/>
    </source>
</evidence>
<feature type="domain" description="FlgD/Vpr Ig-like" evidence="2">
    <location>
        <begin position="276"/>
        <end position="337"/>
    </location>
</feature>
<evidence type="ECO:0000313" key="4">
    <source>
        <dbReference type="Proteomes" id="UP000051012"/>
    </source>
</evidence>
<comment type="caution">
    <text evidence="3">The sequence shown here is derived from an EMBL/GenBank/DDBJ whole genome shotgun (WGS) entry which is preliminary data.</text>
</comment>
<name>A0A0S7YHA8_UNCT6</name>
<feature type="signal peptide" evidence="1">
    <location>
        <begin position="1"/>
        <end position="21"/>
    </location>
</feature>
<keyword evidence="1" id="KW-0732">Signal</keyword>
<evidence type="ECO:0000256" key="1">
    <source>
        <dbReference type="SAM" id="SignalP"/>
    </source>
</evidence>
<dbReference type="NCBIfam" id="TIGR04183">
    <property type="entry name" value="Por_Secre_tail"/>
    <property type="match status" value="1"/>
</dbReference>
<dbReference type="Pfam" id="PF13860">
    <property type="entry name" value="FlgD_ig"/>
    <property type="match status" value="1"/>
</dbReference>
<reference evidence="3 4" key="1">
    <citation type="journal article" date="2015" name="Microbiome">
        <title>Genomic resolution of linkages in carbon, nitrogen, and sulfur cycling among widespread estuary sediment bacteria.</title>
        <authorList>
            <person name="Baker B.J."/>
            <person name="Lazar C.S."/>
            <person name="Teske A.P."/>
            <person name="Dick G.J."/>
        </authorList>
    </citation>
    <scope>NUCLEOTIDE SEQUENCE [LARGE SCALE GENOMIC DNA]</scope>
    <source>
        <strain evidence="3">DG_78</strain>
    </source>
</reference>
<protein>
    <recommendedName>
        <fullName evidence="2">FlgD/Vpr Ig-like domain-containing protein</fullName>
    </recommendedName>
</protein>
<evidence type="ECO:0000313" key="3">
    <source>
        <dbReference type="EMBL" id="KPJ73903.1"/>
    </source>
</evidence>